<dbReference type="PANTHER" id="PTHR30372:SF4">
    <property type="entry name" value="LIPID-A-DISACCHARIDE SYNTHASE, MITOCHONDRIAL-RELATED"/>
    <property type="match status" value="1"/>
</dbReference>
<dbReference type="OrthoDB" id="2419at2759"/>
<gene>
    <name evidence="8" type="ORF">E3N88_15363</name>
</gene>
<keyword evidence="6" id="KW-0443">Lipid metabolism</keyword>
<keyword evidence="4" id="KW-0328">Glycosyltransferase</keyword>
<dbReference type="Proteomes" id="UP000326396">
    <property type="component" value="Linkage Group LG16"/>
</dbReference>
<name>A0A5N6NXF5_9ASTR</name>
<keyword evidence="9" id="KW-1185">Reference proteome</keyword>
<dbReference type="AlphaFoldDB" id="A0A5N6NXF5"/>
<dbReference type="InterPro" id="IPR003835">
    <property type="entry name" value="Glyco_trans_19"/>
</dbReference>
<evidence type="ECO:0000256" key="4">
    <source>
        <dbReference type="ARBA" id="ARBA00022676"/>
    </source>
</evidence>
<proteinExistence type="predicted"/>
<keyword evidence="3" id="KW-0441">Lipid A biosynthesis</keyword>
<evidence type="ECO:0000256" key="2">
    <source>
        <dbReference type="ARBA" id="ARBA00022516"/>
    </source>
</evidence>
<evidence type="ECO:0000256" key="3">
    <source>
        <dbReference type="ARBA" id="ARBA00022556"/>
    </source>
</evidence>
<dbReference type="EMBL" id="SZYD01000008">
    <property type="protein sequence ID" value="KAD5507660.1"/>
    <property type="molecule type" value="Genomic_DNA"/>
</dbReference>
<evidence type="ECO:0000256" key="7">
    <source>
        <dbReference type="ARBA" id="ARBA00048975"/>
    </source>
</evidence>
<evidence type="ECO:0000313" key="8">
    <source>
        <dbReference type="EMBL" id="KAD5507660.1"/>
    </source>
</evidence>
<organism evidence="8 9">
    <name type="scientific">Mikania micrantha</name>
    <name type="common">bitter vine</name>
    <dbReference type="NCBI Taxonomy" id="192012"/>
    <lineage>
        <taxon>Eukaryota</taxon>
        <taxon>Viridiplantae</taxon>
        <taxon>Streptophyta</taxon>
        <taxon>Embryophyta</taxon>
        <taxon>Tracheophyta</taxon>
        <taxon>Spermatophyta</taxon>
        <taxon>Magnoliopsida</taxon>
        <taxon>eudicotyledons</taxon>
        <taxon>Gunneridae</taxon>
        <taxon>Pentapetalae</taxon>
        <taxon>asterids</taxon>
        <taxon>campanulids</taxon>
        <taxon>Asterales</taxon>
        <taxon>Asteraceae</taxon>
        <taxon>Asteroideae</taxon>
        <taxon>Heliantheae alliance</taxon>
        <taxon>Eupatorieae</taxon>
        <taxon>Mikania</taxon>
    </lineage>
</organism>
<keyword evidence="5" id="KW-0808">Transferase</keyword>
<dbReference type="SUPFAM" id="SSF53756">
    <property type="entry name" value="UDP-Glycosyltransferase/glycogen phosphorylase"/>
    <property type="match status" value="1"/>
</dbReference>
<evidence type="ECO:0000256" key="5">
    <source>
        <dbReference type="ARBA" id="ARBA00022679"/>
    </source>
</evidence>
<reference evidence="8 9" key="1">
    <citation type="submission" date="2019-05" db="EMBL/GenBank/DDBJ databases">
        <title>Mikania micrantha, genome provides insights into the molecular mechanism of rapid growth.</title>
        <authorList>
            <person name="Liu B."/>
        </authorList>
    </citation>
    <scope>NUCLEOTIDE SEQUENCE [LARGE SCALE GENOMIC DNA]</scope>
    <source>
        <strain evidence="8">NLD-2019</strain>
        <tissue evidence="8">Leaf</tissue>
    </source>
</reference>
<keyword evidence="2" id="KW-0444">Lipid biosynthesis</keyword>
<dbReference type="GO" id="GO:0009245">
    <property type="term" value="P:lipid A biosynthetic process"/>
    <property type="evidence" value="ECO:0007669"/>
    <property type="project" value="UniProtKB-KW"/>
</dbReference>
<protein>
    <recommendedName>
        <fullName evidence="1">lipid-A-disaccharide synthase</fullName>
        <ecNumber evidence="1">2.4.1.182</ecNumber>
    </recommendedName>
</protein>
<evidence type="ECO:0000256" key="6">
    <source>
        <dbReference type="ARBA" id="ARBA00023098"/>
    </source>
</evidence>
<dbReference type="GO" id="GO:0016020">
    <property type="term" value="C:membrane"/>
    <property type="evidence" value="ECO:0007669"/>
    <property type="project" value="GOC"/>
</dbReference>
<dbReference type="EC" id="2.4.1.182" evidence="1"/>
<dbReference type="GO" id="GO:0008915">
    <property type="term" value="F:lipid-A-disaccharide synthase activity"/>
    <property type="evidence" value="ECO:0007669"/>
    <property type="project" value="UniProtKB-EC"/>
</dbReference>
<sequence length="206" mass="22782">MQFCMYLGGEERLNGLSEFVDHVLCILPFEEEVCISHGVPATFVGHPVLEDLPELNLVTTEEGWMAQGNADLFRGEYGISSVKDLTIVIHVAPNEHVENYIKKFVDEWTEPVVLVPGGSPHTKYDAFSASTVVLCTSGTVALLMEIIHDEEVREEQVFAAEKVRQLLSPPLACAGSGDLDCKELSFDNTKSSIATQTVLYHRSQKQ</sequence>
<evidence type="ECO:0000256" key="1">
    <source>
        <dbReference type="ARBA" id="ARBA00012687"/>
    </source>
</evidence>
<dbReference type="Pfam" id="PF02684">
    <property type="entry name" value="LpxB"/>
    <property type="match status" value="1"/>
</dbReference>
<dbReference type="PANTHER" id="PTHR30372">
    <property type="entry name" value="LIPID-A-DISACCHARIDE SYNTHASE"/>
    <property type="match status" value="1"/>
</dbReference>
<evidence type="ECO:0000313" key="9">
    <source>
        <dbReference type="Proteomes" id="UP000326396"/>
    </source>
</evidence>
<accession>A0A5N6NXF5</accession>
<comment type="catalytic activity">
    <reaction evidence="7">
        <text>a lipid X + a UDP-2-N,3-O-bis[(3R)-3-hydroxyacyl]-alpha-D-glucosamine = a lipid A disaccharide + UDP + H(+)</text>
        <dbReference type="Rhea" id="RHEA:67828"/>
        <dbReference type="ChEBI" id="CHEBI:15378"/>
        <dbReference type="ChEBI" id="CHEBI:58223"/>
        <dbReference type="ChEBI" id="CHEBI:137748"/>
        <dbReference type="ChEBI" id="CHEBI:176338"/>
        <dbReference type="ChEBI" id="CHEBI:176343"/>
        <dbReference type="EC" id="2.4.1.182"/>
    </reaction>
</comment>
<dbReference type="GO" id="GO:0005543">
    <property type="term" value="F:phospholipid binding"/>
    <property type="evidence" value="ECO:0007669"/>
    <property type="project" value="TreeGrafter"/>
</dbReference>
<comment type="caution">
    <text evidence="8">The sequence shown here is derived from an EMBL/GenBank/DDBJ whole genome shotgun (WGS) entry which is preliminary data.</text>
</comment>